<evidence type="ECO:0000256" key="6">
    <source>
        <dbReference type="ARBA" id="ARBA00022840"/>
    </source>
</evidence>
<feature type="domain" description="Protein kinase" evidence="7">
    <location>
        <begin position="17"/>
        <end position="278"/>
    </location>
</feature>
<dbReference type="AlphaFoldDB" id="A0A4R7VWA9"/>
<evidence type="ECO:0000256" key="3">
    <source>
        <dbReference type="ARBA" id="ARBA00022679"/>
    </source>
</evidence>
<keyword evidence="3" id="KW-0808">Transferase</keyword>
<dbReference type="Pfam" id="PF00069">
    <property type="entry name" value="Pkinase"/>
    <property type="match status" value="1"/>
</dbReference>
<dbReference type="GO" id="GO:0004674">
    <property type="term" value="F:protein serine/threonine kinase activity"/>
    <property type="evidence" value="ECO:0007669"/>
    <property type="project" value="UniProtKB-KW"/>
</dbReference>
<dbReference type="InterPro" id="IPR011009">
    <property type="entry name" value="Kinase-like_dom_sf"/>
</dbReference>
<name>A0A4R7VWA9_9PSEU</name>
<sequence>MTDEFVMSEGMVVAMRYVLTDGPFRGGSGEVWQARDRNLDDRLVALKRARFDRHGLEVFRQLQRERSALIELNHSHVVTLYDVVPVDSAGEEAGYWLVMEWVSGGSLAAVMKNASKGEEALLSPGEAAVYGRQIATALAAVHAKNIIHGDVKPGNLFWSPDGDNVKLGDFGTALRLDDNTTARANIWLTPGYAAPEVKLHGTPRPESDVYSLGCTLYALMTGWPPVHIGPKSTARPWWARRDRLGTTADLGPIHDALSAMLRPEVAARPSAADAAALLARAADRAERTGRGRLWRRLAVSALAVVVFASTAWFVSLVTRDDAASATDGVLGDPRTADPCALIDATAFSRFGSTMLDRAYGNFQRCDVIVSPGFDAPVDVEVQFEEKPLEEGVVPARHVGEFEIVGWPPESDACVRGLPLTPSDGGTSVIVNVDFHDDPGSTDLCVFADVAADVAARSLDRLRQAGQVLPRRSFRDGSLAHLDACSLLKGDALAAEIPGVDAATPDIGYGRWQCRWRSTTDAIEVDVRFDQSEPMDATDGQPTTITDREAFVSPEGDGHGTCVVNVMNRTYHGQYGRTVAEMLQVTVSEHKAGDLPTCQKATALATAAAAALPPK</sequence>
<dbReference type="InterPro" id="IPR000719">
    <property type="entry name" value="Prot_kinase_dom"/>
</dbReference>
<evidence type="ECO:0000259" key="7">
    <source>
        <dbReference type="PROSITE" id="PS50011"/>
    </source>
</evidence>
<dbReference type="PROSITE" id="PS50011">
    <property type="entry name" value="PROTEIN_KINASE_DOM"/>
    <property type="match status" value="1"/>
</dbReference>
<dbReference type="Gene3D" id="1.10.510.10">
    <property type="entry name" value="Transferase(Phosphotransferase) domain 1"/>
    <property type="match status" value="1"/>
</dbReference>
<dbReference type="SMART" id="SM00220">
    <property type="entry name" value="S_TKc"/>
    <property type="match status" value="1"/>
</dbReference>
<evidence type="ECO:0000256" key="4">
    <source>
        <dbReference type="ARBA" id="ARBA00022741"/>
    </source>
</evidence>
<dbReference type="Proteomes" id="UP000294927">
    <property type="component" value="Unassembled WGS sequence"/>
</dbReference>
<comment type="caution">
    <text evidence="8">The sequence shown here is derived from an EMBL/GenBank/DDBJ whole genome shotgun (WGS) entry which is preliminary data.</text>
</comment>
<keyword evidence="4" id="KW-0547">Nucleotide-binding</keyword>
<dbReference type="CDD" id="cd14014">
    <property type="entry name" value="STKc_PknB_like"/>
    <property type="match status" value="1"/>
</dbReference>
<dbReference type="RefSeq" id="WP_133902948.1">
    <property type="nucleotide sequence ID" value="NZ_SOCP01000004.1"/>
</dbReference>
<evidence type="ECO:0000313" key="8">
    <source>
        <dbReference type="EMBL" id="TDV53935.1"/>
    </source>
</evidence>
<gene>
    <name evidence="8" type="ORF">CLV71_104403</name>
</gene>
<dbReference type="GO" id="GO:0005524">
    <property type="term" value="F:ATP binding"/>
    <property type="evidence" value="ECO:0007669"/>
    <property type="project" value="UniProtKB-KW"/>
</dbReference>
<keyword evidence="6" id="KW-0067">ATP-binding</keyword>
<accession>A0A4R7VWA9</accession>
<keyword evidence="5 8" id="KW-0418">Kinase</keyword>
<dbReference type="PANTHER" id="PTHR43289:SF6">
    <property type="entry name" value="SERINE_THREONINE-PROTEIN KINASE NEKL-3"/>
    <property type="match status" value="1"/>
</dbReference>
<reference evidence="8 9" key="1">
    <citation type="submission" date="2019-03" db="EMBL/GenBank/DDBJ databases">
        <title>Genomic Encyclopedia of Archaeal and Bacterial Type Strains, Phase II (KMG-II): from individual species to whole genera.</title>
        <authorList>
            <person name="Goeker M."/>
        </authorList>
    </citation>
    <scope>NUCLEOTIDE SEQUENCE [LARGE SCALE GENOMIC DNA]</scope>
    <source>
        <strain evidence="8 9">DSM 45499</strain>
    </source>
</reference>
<dbReference type="OrthoDB" id="9762169at2"/>
<dbReference type="SUPFAM" id="SSF56112">
    <property type="entry name" value="Protein kinase-like (PK-like)"/>
    <property type="match status" value="1"/>
</dbReference>
<dbReference type="PANTHER" id="PTHR43289">
    <property type="entry name" value="MITOGEN-ACTIVATED PROTEIN KINASE KINASE KINASE 20-RELATED"/>
    <property type="match status" value="1"/>
</dbReference>
<keyword evidence="2" id="KW-0723">Serine/threonine-protein kinase</keyword>
<dbReference type="EMBL" id="SOCP01000004">
    <property type="protein sequence ID" value="TDV53935.1"/>
    <property type="molecule type" value="Genomic_DNA"/>
</dbReference>
<organism evidence="8 9">
    <name type="scientific">Actinophytocola oryzae</name>
    <dbReference type="NCBI Taxonomy" id="502181"/>
    <lineage>
        <taxon>Bacteria</taxon>
        <taxon>Bacillati</taxon>
        <taxon>Actinomycetota</taxon>
        <taxon>Actinomycetes</taxon>
        <taxon>Pseudonocardiales</taxon>
        <taxon>Pseudonocardiaceae</taxon>
    </lineage>
</organism>
<keyword evidence="9" id="KW-1185">Reference proteome</keyword>
<dbReference type="EC" id="2.7.11.1" evidence="1"/>
<proteinExistence type="predicted"/>
<evidence type="ECO:0000256" key="5">
    <source>
        <dbReference type="ARBA" id="ARBA00022777"/>
    </source>
</evidence>
<protein>
    <recommendedName>
        <fullName evidence="1">non-specific serine/threonine protein kinase</fullName>
        <ecNumber evidence="1">2.7.11.1</ecNumber>
    </recommendedName>
</protein>
<evidence type="ECO:0000313" key="9">
    <source>
        <dbReference type="Proteomes" id="UP000294927"/>
    </source>
</evidence>
<evidence type="ECO:0000256" key="1">
    <source>
        <dbReference type="ARBA" id="ARBA00012513"/>
    </source>
</evidence>
<evidence type="ECO:0000256" key="2">
    <source>
        <dbReference type="ARBA" id="ARBA00022527"/>
    </source>
</evidence>
<dbReference type="Gene3D" id="3.30.200.20">
    <property type="entry name" value="Phosphorylase Kinase, domain 1"/>
    <property type="match status" value="1"/>
</dbReference>